<sequence>MSDATVAGGVITLDRISGTLVALGGLWLLAYGIDAHIEVHGYESPSPQLFPRLGAWILLIFGLAQVVLTRTTSELPGKRVLGRYALVSAMLVGMVWLMEHFGFVIGAMAMTGTLMLVVYERRPLWLLVAVIAVPVSLWFIFEILLERPLP</sequence>
<dbReference type="Proteomes" id="UP000443843">
    <property type="component" value="Unassembled WGS sequence"/>
</dbReference>
<dbReference type="RefSeq" id="WP_160382916.1">
    <property type="nucleotide sequence ID" value="NZ_WNXQ01000006.1"/>
</dbReference>
<keyword evidence="4" id="KW-1185">Reference proteome</keyword>
<dbReference type="Pfam" id="PF07331">
    <property type="entry name" value="TctB"/>
    <property type="match status" value="1"/>
</dbReference>
<feature type="domain" description="DUF1468" evidence="2">
    <location>
        <begin position="19"/>
        <end position="150"/>
    </location>
</feature>
<comment type="caution">
    <text evidence="3">The sequence shown here is derived from an EMBL/GenBank/DDBJ whole genome shotgun (WGS) entry which is preliminary data.</text>
</comment>
<dbReference type="EMBL" id="WNXQ01000006">
    <property type="protein sequence ID" value="MWB78698.1"/>
    <property type="molecule type" value="Genomic_DNA"/>
</dbReference>
<evidence type="ECO:0000313" key="4">
    <source>
        <dbReference type="Proteomes" id="UP000443843"/>
    </source>
</evidence>
<feature type="transmembrane region" description="Helical" evidence="1">
    <location>
        <begin position="80"/>
        <end position="97"/>
    </location>
</feature>
<evidence type="ECO:0000313" key="3">
    <source>
        <dbReference type="EMBL" id="MWB78698.1"/>
    </source>
</evidence>
<evidence type="ECO:0000259" key="2">
    <source>
        <dbReference type="Pfam" id="PF07331"/>
    </source>
</evidence>
<keyword evidence="1" id="KW-0472">Membrane</keyword>
<evidence type="ECO:0000256" key="1">
    <source>
        <dbReference type="SAM" id="Phobius"/>
    </source>
</evidence>
<dbReference type="AlphaFoldDB" id="A0A844WCH1"/>
<organism evidence="3 4">
    <name type="scientific">Pseudooceanicola pacificus</name>
    <dbReference type="NCBI Taxonomy" id="2676438"/>
    <lineage>
        <taxon>Bacteria</taxon>
        <taxon>Pseudomonadati</taxon>
        <taxon>Pseudomonadota</taxon>
        <taxon>Alphaproteobacteria</taxon>
        <taxon>Rhodobacterales</taxon>
        <taxon>Paracoccaceae</taxon>
        <taxon>Pseudooceanicola</taxon>
    </lineage>
</organism>
<protein>
    <recommendedName>
        <fullName evidence="2">DUF1468 domain-containing protein</fullName>
    </recommendedName>
</protein>
<proteinExistence type="predicted"/>
<gene>
    <name evidence="3" type="ORF">GLS40_11725</name>
</gene>
<dbReference type="InterPro" id="IPR009936">
    <property type="entry name" value="DUF1468"/>
</dbReference>
<feature type="transmembrane region" description="Helical" evidence="1">
    <location>
        <begin position="49"/>
        <end position="68"/>
    </location>
</feature>
<name>A0A844WCH1_9RHOB</name>
<keyword evidence="1" id="KW-0812">Transmembrane</keyword>
<reference evidence="3 4" key="1">
    <citation type="submission" date="2019-11" db="EMBL/GenBank/DDBJ databases">
        <title>Pseudooceanicola pacifica sp. nov., isolated from deep-sea sediment of the Pacific Ocean.</title>
        <authorList>
            <person name="Lyu L."/>
        </authorList>
    </citation>
    <scope>NUCLEOTIDE SEQUENCE [LARGE SCALE GENOMIC DNA]</scope>
    <source>
        <strain evidence="3 4">216_PA32_1</strain>
    </source>
</reference>
<keyword evidence="1" id="KW-1133">Transmembrane helix</keyword>
<accession>A0A844WCH1</accession>
<feature type="transmembrane region" description="Helical" evidence="1">
    <location>
        <begin position="124"/>
        <end position="145"/>
    </location>
</feature>
<feature type="transmembrane region" description="Helical" evidence="1">
    <location>
        <begin position="103"/>
        <end position="119"/>
    </location>
</feature>